<protein>
    <recommendedName>
        <fullName evidence="6">IBR domain-containing protein</fullName>
    </recommendedName>
</protein>
<dbReference type="Pfam" id="PF01485">
    <property type="entry name" value="IBR"/>
    <property type="match status" value="1"/>
</dbReference>
<keyword evidence="3" id="KW-0833">Ubl conjugation pathway</keyword>
<dbReference type="Proteomes" id="UP000294847">
    <property type="component" value="Chromosome 7"/>
</dbReference>
<evidence type="ECO:0000259" key="6">
    <source>
        <dbReference type="Pfam" id="PF01485"/>
    </source>
</evidence>
<dbReference type="EMBL" id="CP034210">
    <property type="protein sequence ID" value="QBZ66654.1"/>
    <property type="molecule type" value="Genomic_DNA"/>
</dbReference>
<dbReference type="GO" id="GO:0008270">
    <property type="term" value="F:zinc ion binding"/>
    <property type="evidence" value="ECO:0007669"/>
    <property type="project" value="UniProtKB-KW"/>
</dbReference>
<keyword evidence="4" id="KW-0862">Zinc</keyword>
<proteinExistence type="predicted"/>
<dbReference type="SUPFAM" id="SSF57850">
    <property type="entry name" value="RING/U-box"/>
    <property type="match status" value="1"/>
</dbReference>
<dbReference type="AlphaFoldDB" id="A0A4P7NVK8"/>
<accession>A0A4P7NVK8</accession>
<evidence type="ECO:0000256" key="2">
    <source>
        <dbReference type="ARBA" id="ARBA00022771"/>
    </source>
</evidence>
<organism evidence="7 8">
    <name type="scientific">Pyricularia oryzae</name>
    <name type="common">Rice blast fungus</name>
    <name type="synonym">Magnaporthe oryzae</name>
    <dbReference type="NCBI Taxonomy" id="318829"/>
    <lineage>
        <taxon>Eukaryota</taxon>
        <taxon>Fungi</taxon>
        <taxon>Dikarya</taxon>
        <taxon>Ascomycota</taxon>
        <taxon>Pezizomycotina</taxon>
        <taxon>Sordariomycetes</taxon>
        <taxon>Sordariomycetidae</taxon>
        <taxon>Magnaporthales</taxon>
        <taxon>Pyriculariaceae</taxon>
        <taxon>Pyricularia</taxon>
    </lineage>
</organism>
<feature type="domain" description="IBR" evidence="6">
    <location>
        <begin position="208"/>
        <end position="263"/>
    </location>
</feature>
<dbReference type="GO" id="GO:0004842">
    <property type="term" value="F:ubiquitin-protein transferase activity"/>
    <property type="evidence" value="ECO:0007669"/>
    <property type="project" value="InterPro"/>
</dbReference>
<evidence type="ECO:0000313" key="8">
    <source>
        <dbReference type="Proteomes" id="UP000294847"/>
    </source>
</evidence>
<dbReference type="InterPro" id="IPR031127">
    <property type="entry name" value="E3_UB_ligase_RBR"/>
</dbReference>
<evidence type="ECO:0000256" key="3">
    <source>
        <dbReference type="ARBA" id="ARBA00022786"/>
    </source>
</evidence>
<dbReference type="CDD" id="cd20335">
    <property type="entry name" value="BRcat_RBR"/>
    <property type="match status" value="1"/>
</dbReference>
<dbReference type="InterPro" id="IPR002867">
    <property type="entry name" value="IBR_dom"/>
</dbReference>
<sequence length="359" mass="40149">MDFASLSLGVQLMLEDLDTLKSGIKGKGREDDGLPDIAIATELFRKELTTQAVLASDRTMCESIAEAVTKDADTIRYLDPKQAQRDAQLDDELVDKLRLLYVTDREEPEEDNQDQDPELPEAESSLWGARRVVKRRPRSNCTGCGDEFDFINVARCPCSHEYCRGCLNSLFQASTLDESLYPPRCCQQRIPLDKNRIFLTPDLVGRFKAKEMELETSSKVYCHDPKCSTFVPPRFVNKVKNTAVCVKCNKRTCTTCKGAEHAGDCPQDSGVQQVLELAVQEGWQRCYNCFRIVELGHVVAEHSFAIFAVSGGKLALVNNGTSVACIVEPRTSSPETHRSVFWTLRRVRTGCEKPLLISG</sequence>
<feature type="region of interest" description="Disordered" evidence="5">
    <location>
        <begin position="104"/>
        <end position="124"/>
    </location>
</feature>
<evidence type="ECO:0000313" key="7">
    <source>
        <dbReference type="EMBL" id="QBZ66654.1"/>
    </source>
</evidence>
<keyword evidence="2" id="KW-0863">Zinc-finger</keyword>
<keyword evidence="1" id="KW-0479">Metal-binding</keyword>
<name>A0A4P7NVK8_PYROR</name>
<dbReference type="GO" id="GO:0016567">
    <property type="term" value="P:protein ubiquitination"/>
    <property type="evidence" value="ECO:0007669"/>
    <property type="project" value="InterPro"/>
</dbReference>
<evidence type="ECO:0000256" key="1">
    <source>
        <dbReference type="ARBA" id="ARBA00022723"/>
    </source>
</evidence>
<evidence type="ECO:0000256" key="4">
    <source>
        <dbReference type="ARBA" id="ARBA00022833"/>
    </source>
</evidence>
<evidence type="ECO:0000256" key="5">
    <source>
        <dbReference type="SAM" id="MobiDB-lite"/>
    </source>
</evidence>
<dbReference type="InterPro" id="IPR017907">
    <property type="entry name" value="Znf_RING_CS"/>
</dbReference>
<dbReference type="PANTHER" id="PTHR11685">
    <property type="entry name" value="RBR FAMILY RING FINGER AND IBR DOMAIN-CONTAINING"/>
    <property type="match status" value="1"/>
</dbReference>
<dbReference type="PROSITE" id="PS00518">
    <property type="entry name" value="ZF_RING_1"/>
    <property type="match status" value="1"/>
</dbReference>
<feature type="compositionally biased region" description="Acidic residues" evidence="5">
    <location>
        <begin position="106"/>
        <end position="121"/>
    </location>
</feature>
<gene>
    <name evidence="7" type="ORF">PoMZ_13637</name>
</gene>
<reference evidence="7 8" key="1">
    <citation type="journal article" date="2019" name="Mol. Biol. Evol.">
        <title>Blast fungal genomes show frequent chromosomal changes, gene gains and losses, and effector gene turnover.</title>
        <authorList>
            <person name="Gomez Luciano L.B."/>
            <person name="Jason Tsai I."/>
            <person name="Chuma I."/>
            <person name="Tosa Y."/>
            <person name="Chen Y.H."/>
            <person name="Li J.Y."/>
            <person name="Li M.Y."/>
            <person name="Jade Lu M.Y."/>
            <person name="Nakayashiki H."/>
            <person name="Li W.H."/>
        </authorList>
    </citation>
    <scope>NUCLEOTIDE SEQUENCE [LARGE SCALE GENOMIC DNA]</scope>
    <source>
        <strain evidence="7">MZ5-1-6</strain>
    </source>
</reference>